<reference evidence="3" key="1">
    <citation type="submission" date="2015-07" db="EMBL/GenBank/DDBJ databases">
        <title>Fjat-14205 dsm 2895.</title>
        <authorList>
            <person name="Liu B."/>
            <person name="Wang J."/>
            <person name="Zhu Y."/>
            <person name="Liu G."/>
            <person name="Chen Q."/>
            <person name="Chen Z."/>
            <person name="Lan J."/>
            <person name="Che J."/>
            <person name="Ge C."/>
            <person name="Shi H."/>
            <person name="Pan Z."/>
            <person name="Liu X."/>
        </authorList>
    </citation>
    <scope>NUCLEOTIDE SEQUENCE [LARGE SCALE GENOMIC DNA]</scope>
    <source>
        <strain evidence="3">DSM 25560</strain>
    </source>
</reference>
<keyword evidence="3" id="KW-1185">Reference proteome</keyword>
<keyword evidence="1" id="KW-0732">Signal</keyword>
<dbReference type="Proteomes" id="UP000050668">
    <property type="component" value="Unassembled WGS sequence"/>
</dbReference>
<dbReference type="InterPro" id="IPR011050">
    <property type="entry name" value="Pectin_lyase_fold/virulence"/>
</dbReference>
<dbReference type="RefSeq" id="WP_211263247.1">
    <property type="nucleotide sequence ID" value="NZ_LGRV01000003.1"/>
</dbReference>
<dbReference type="Gene3D" id="2.160.20.10">
    <property type="entry name" value="Single-stranded right-handed beta-helix, Pectin lyase-like"/>
    <property type="match status" value="1"/>
</dbReference>
<dbReference type="InterPro" id="IPR012334">
    <property type="entry name" value="Pectin_lyas_fold"/>
</dbReference>
<feature type="chain" id="PRO_5046895095" evidence="1">
    <location>
        <begin position="31"/>
        <end position="297"/>
    </location>
</feature>
<comment type="caution">
    <text evidence="2">The sequence shown here is derived from an EMBL/GenBank/DDBJ whole genome shotgun (WGS) entry which is preliminary data.</text>
</comment>
<sequence>MRKSFHQTLSMLAICLLLSQAFLGSLPVFAETSSNVLTITMTENGQPYVEGSVATSPVTIQVAASSPDSAGIELSQDFGATWKSYDSIVPLVLEDAGGHDIWFKATDAVGQTVIEKRRIQIAVAPLLLSQSTSVATADSATIYVNQASTGTVEDGISWATAYKDLQKALTKATDGNQIWIAKGTYIPTKPLVGNDSRTASFQMKNGVAIYGGFNGTEVIREQRDFAVNETILSGDIGTAGDNTDNTYHVFYHSQSSNLDIYAILDSITINGSIVDMKVSYGLHSSGSGMYNHTSIPH</sequence>
<name>A0ABR5K2D2_9BACI</name>
<evidence type="ECO:0000256" key="1">
    <source>
        <dbReference type="SAM" id="SignalP"/>
    </source>
</evidence>
<organism evidence="2 3">
    <name type="scientific">Lysinibacillus contaminans</name>
    <dbReference type="NCBI Taxonomy" id="1293441"/>
    <lineage>
        <taxon>Bacteria</taxon>
        <taxon>Bacillati</taxon>
        <taxon>Bacillota</taxon>
        <taxon>Bacilli</taxon>
        <taxon>Bacillales</taxon>
        <taxon>Bacillaceae</taxon>
        <taxon>Lysinibacillus</taxon>
    </lineage>
</organism>
<proteinExistence type="predicted"/>
<gene>
    <name evidence="2" type="ORF">AEA09_11345</name>
</gene>
<evidence type="ECO:0000313" key="3">
    <source>
        <dbReference type="Proteomes" id="UP000050668"/>
    </source>
</evidence>
<feature type="signal peptide" evidence="1">
    <location>
        <begin position="1"/>
        <end position="30"/>
    </location>
</feature>
<evidence type="ECO:0000313" key="2">
    <source>
        <dbReference type="EMBL" id="KOS69078.1"/>
    </source>
</evidence>
<protein>
    <submittedName>
        <fullName evidence="2">Uncharacterized protein</fullName>
    </submittedName>
</protein>
<dbReference type="EMBL" id="LGRV01000003">
    <property type="protein sequence ID" value="KOS69078.1"/>
    <property type="molecule type" value="Genomic_DNA"/>
</dbReference>
<accession>A0ABR5K2D2</accession>
<dbReference type="SUPFAM" id="SSF51126">
    <property type="entry name" value="Pectin lyase-like"/>
    <property type="match status" value="1"/>
</dbReference>